<organism evidence="1 2">
    <name type="scientific">Paenibacillus pini JCM 16418</name>
    <dbReference type="NCBI Taxonomy" id="1236976"/>
    <lineage>
        <taxon>Bacteria</taxon>
        <taxon>Bacillati</taxon>
        <taxon>Bacillota</taxon>
        <taxon>Bacilli</taxon>
        <taxon>Bacillales</taxon>
        <taxon>Paenibacillaceae</taxon>
        <taxon>Paenibacillus</taxon>
    </lineage>
</organism>
<dbReference type="Proteomes" id="UP000019364">
    <property type="component" value="Unassembled WGS sequence"/>
</dbReference>
<reference evidence="1 2" key="1">
    <citation type="journal article" date="2014" name="Genome Announc.">
        <title>Draft Genome Sequence of Paenibacillus pini JCM 16418T, Isolated from the Rhizosphere of Pine Tree.</title>
        <authorList>
            <person name="Yuki M."/>
            <person name="Oshima K."/>
            <person name="Suda W."/>
            <person name="Oshida Y."/>
            <person name="Kitamura K."/>
            <person name="Iida Y."/>
            <person name="Hattori M."/>
            <person name="Ohkuma M."/>
        </authorList>
    </citation>
    <scope>NUCLEOTIDE SEQUENCE [LARGE SCALE GENOMIC DNA]</scope>
    <source>
        <strain evidence="1 2">JCM 16418</strain>
    </source>
</reference>
<evidence type="ECO:0000313" key="2">
    <source>
        <dbReference type="Proteomes" id="UP000019364"/>
    </source>
</evidence>
<dbReference type="eggNOG" id="ENOG5034C56">
    <property type="taxonomic scope" value="Bacteria"/>
</dbReference>
<gene>
    <name evidence="1" type="ORF">JCM16418_5119</name>
</gene>
<keyword evidence="2" id="KW-1185">Reference proteome</keyword>
<name>W7YQP4_9BACL</name>
<evidence type="ECO:0000313" key="1">
    <source>
        <dbReference type="EMBL" id="GAF10887.1"/>
    </source>
</evidence>
<proteinExistence type="predicted"/>
<dbReference type="RefSeq" id="WP_036653735.1">
    <property type="nucleotide sequence ID" value="NZ_BAVZ01000044.1"/>
</dbReference>
<protein>
    <submittedName>
        <fullName evidence="1">Uncharacterized protein</fullName>
    </submittedName>
</protein>
<dbReference type="AlphaFoldDB" id="W7YQP4"/>
<accession>W7YQP4</accession>
<dbReference type="EMBL" id="BAVZ01000044">
    <property type="protein sequence ID" value="GAF10887.1"/>
    <property type="molecule type" value="Genomic_DNA"/>
</dbReference>
<sequence length="172" mass="20487">MNDNIQFLKELQNELNSQTNDCQAAPRFWVVGDYKWVDCMEGNAERYYVYLPSAAESYEIDSYLKNVEEDEDLTEDELEEFKEIGCPDSALDWIQTYRDEDAYLVPTRKEHFIRKNTMFLTKEEAKEHIELNHYHYTDEVHTYAMTAWRAPKVERLLKILSAFNFDSLNKSE</sequence>
<comment type="caution">
    <text evidence="1">The sequence shown here is derived from an EMBL/GenBank/DDBJ whole genome shotgun (WGS) entry which is preliminary data.</text>
</comment>